<evidence type="ECO:0000313" key="1">
    <source>
        <dbReference type="EMBL" id="BAS75664.1"/>
    </source>
</evidence>
<reference evidence="1 2" key="2">
    <citation type="journal article" date="2013" name="Plant Cell Physiol.">
        <title>Rice Annotation Project Database (RAP-DB): an integrative and interactive database for rice genomics.</title>
        <authorList>
            <person name="Sakai H."/>
            <person name="Lee S.S."/>
            <person name="Tanaka T."/>
            <person name="Numa H."/>
            <person name="Kim J."/>
            <person name="Kawahara Y."/>
            <person name="Wakimoto H."/>
            <person name="Yang C.C."/>
            <person name="Iwamoto M."/>
            <person name="Abe T."/>
            <person name="Yamada Y."/>
            <person name="Muto A."/>
            <person name="Inokuchi H."/>
            <person name="Ikemura T."/>
            <person name="Matsumoto T."/>
            <person name="Sasaki T."/>
            <person name="Itoh T."/>
        </authorList>
    </citation>
    <scope>NUCLEOTIDE SEQUENCE [LARGE SCALE GENOMIC DNA]</scope>
    <source>
        <strain evidence="2">cv. Nipponbare</strain>
    </source>
</reference>
<name>A0A0P0VBE0_ORYSJ</name>
<accession>A0A0P0VBE0</accession>
<sequence>MLCHVTDKLWEHMEVVALDEPLHSYPLWYKAEDVVDPYRISQRILRDHPAYGNATMGPHVEEYSIKHWTTYVLKVDVNTFREIPTQGQITNRLRS</sequence>
<dbReference type="EMBL" id="AP014957">
    <property type="protein sequence ID" value="BAS75664.1"/>
    <property type="molecule type" value="Genomic_DNA"/>
</dbReference>
<protein>
    <submittedName>
        <fullName evidence="1">Os01g0891350 protein</fullName>
    </submittedName>
</protein>
<dbReference type="PaxDb" id="39947-A0A0P0VBE0"/>
<organism evidence="1 2">
    <name type="scientific">Oryza sativa subsp. japonica</name>
    <name type="common">Rice</name>
    <dbReference type="NCBI Taxonomy" id="39947"/>
    <lineage>
        <taxon>Eukaryota</taxon>
        <taxon>Viridiplantae</taxon>
        <taxon>Streptophyta</taxon>
        <taxon>Embryophyta</taxon>
        <taxon>Tracheophyta</taxon>
        <taxon>Spermatophyta</taxon>
        <taxon>Magnoliopsida</taxon>
        <taxon>Liliopsida</taxon>
        <taxon>Poales</taxon>
        <taxon>Poaceae</taxon>
        <taxon>BOP clade</taxon>
        <taxon>Oryzoideae</taxon>
        <taxon>Oryzeae</taxon>
        <taxon>Oryzinae</taxon>
        <taxon>Oryza</taxon>
        <taxon>Oryza sativa</taxon>
    </lineage>
</organism>
<evidence type="ECO:0000313" key="2">
    <source>
        <dbReference type="Proteomes" id="UP000059680"/>
    </source>
</evidence>
<proteinExistence type="predicted"/>
<dbReference type="InParanoid" id="A0A0P0VBE0"/>
<keyword evidence="2" id="KW-1185">Reference proteome</keyword>
<dbReference type="Proteomes" id="UP000059680">
    <property type="component" value="Chromosome 1"/>
</dbReference>
<reference evidence="1 2" key="3">
    <citation type="journal article" date="2013" name="Rice">
        <title>Improvement of the Oryza sativa Nipponbare reference genome using next generation sequence and optical map data.</title>
        <authorList>
            <person name="Kawahara Y."/>
            <person name="de la Bastide M."/>
            <person name="Hamilton J.P."/>
            <person name="Kanamori H."/>
            <person name="McCombie W.R."/>
            <person name="Ouyang S."/>
            <person name="Schwartz D.C."/>
            <person name="Tanaka T."/>
            <person name="Wu J."/>
            <person name="Zhou S."/>
            <person name="Childs K.L."/>
            <person name="Davidson R.M."/>
            <person name="Lin H."/>
            <person name="Quesada-Ocampo L."/>
            <person name="Vaillancourt B."/>
            <person name="Sakai H."/>
            <person name="Lee S.S."/>
            <person name="Kim J."/>
            <person name="Numa H."/>
            <person name="Itoh T."/>
            <person name="Buell C.R."/>
            <person name="Matsumoto T."/>
        </authorList>
    </citation>
    <scope>NUCLEOTIDE SEQUENCE [LARGE SCALE GENOMIC DNA]</scope>
    <source>
        <strain evidence="2">cv. Nipponbare</strain>
    </source>
</reference>
<dbReference type="AlphaFoldDB" id="A0A0P0VBE0"/>
<gene>
    <name evidence="1" type="ordered locus">Os01g0891350</name>
    <name evidence="1" type="ORF">OSNPB_010891350</name>
</gene>
<dbReference type="Gramene" id="Os01t0891350-00">
    <property type="protein sequence ID" value="Os01t0891350-00"/>
    <property type="gene ID" value="Os01g0891350"/>
</dbReference>
<reference evidence="2" key="1">
    <citation type="journal article" date="2005" name="Nature">
        <title>The map-based sequence of the rice genome.</title>
        <authorList>
            <consortium name="International rice genome sequencing project (IRGSP)"/>
            <person name="Matsumoto T."/>
            <person name="Wu J."/>
            <person name="Kanamori H."/>
            <person name="Katayose Y."/>
            <person name="Fujisawa M."/>
            <person name="Namiki N."/>
            <person name="Mizuno H."/>
            <person name="Yamamoto K."/>
            <person name="Antonio B.A."/>
            <person name="Baba T."/>
            <person name="Sakata K."/>
            <person name="Nagamura Y."/>
            <person name="Aoki H."/>
            <person name="Arikawa K."/>
            <person name="Arita K."/>
            <person name="Bito T."/>
            <person name="Chiden Y."/>
            <person name="Fujitsuka N."/>
            <person name="Fukunaka R."/>
            <person name="Hamada M."/>
            <person name="Harada C."/>
            <person name="Hayashi A."/>
            <person name="Hijishita S."/>
            <person name="Honda M."/>
            <person name="Hosokawa S."/>
            <person name="Ichikawa Y."/>
            <person name="Idonuma A."/>
            <person name="Iijima M."/>
            <person name="Ikeda M."/>
            <person name="Ikeno M."/>
            <person name="Ito K."/>
            <person name="Ito S."/>
            <person name="Ito T."/>
            <person name="Ito Y."/>
            <person name="Ito Y."/>
            <person name="Iwabuchi A."/>
            <person name="Kamiya K."/>
            <person name="Karasawa W."/>
            <person name="Kurita K."/>
            <person name="Katagiri S."/>
            <person name="Kikuta A."/>
            <person name="Kobayashi H."/>
            <person name="Kobayashi N."/>
            <person name="Machita K."/>
            <person name="Maehara T."/>
            <person name="Masukawa M."/>
            <person name="Mizubayashi T."/>
            <person name="Mukai Y."/>
            <person name="Nagasaki H."/>
            <person name="Nagata Y."/>
            <person name="Naito S."/>
            <person name="Nakashima M."/>
            <person name="Nakama Y."/>
            <person name="Nakamichi Y."/>
            <person name="Nakamura M."/>
            <person name="Meguro A."/>
            <person name="Negishi M."/>
            <person name="Ohta I."/>
            <person name="Ohta T."/>
            <person name="Okamoto M."/>
            <person name="Ono N."/>
            <person name="Saji S."/>
            <person name="Sakaguchi M."/>
            <person name="Sakai K."/>
            <person name="Shibata M."/>
            <person name="Shimokawa T."/>
            <person name="Song J."/>
            <person name="Takazaki Y."/>
            <person name="Terasawa K."/>
            <person name="Tsugane M."/>
            <person name="Tsuji K."/>
            <person name="Ueda S."/>
            <person name="Waki K."/>
            <person name="Yamagata H."/>
            <person name="Yamamoto M."/>
            <person name="Yamamoto S."/>
            <person name="Yamane H."/>
            <person name="Yoshiki S."/>
            <person name="Yoshihara R."/>
            <person name="Yukawa K."/>
            <person name="Zhong H."/>
            <person name="Yano M."/>
            <person name="Yuan Q."/>
            <person name="Ouyang S."/>
            <person name="Liu J."/>
            <person name="Jones K.M."/>
            <person name="Gansberger K."/>
            <person name="Moffat K."/>
            <person name="Hill J."/>
            <person name="Bera J."/>
            <person name="Fadrosh D."/>
            <person name="Jin S."/>
            <person name="Johri S."/>
            <person name="Kim M."/>
            <person name="Overton L."/>
            <person name="Reardon M."/>
            <person name="Tsitrin T."/>
            <person name="Vuong H."/>
            <person name="Weaver B."/>
            <person name="Ciecko A."/>
            <person name="Tallon L."/>
            <person name="Jackson J."/>
            <person name="Pai G."/>
            <person name="Aken S.V."/>
            <person name="Utterback T."/>
            <person name="Reidmuller S."/>
            <person name="Feldblyum T."/>
            <person name="Hsiao J."/>
            <person name="Zismann V."/>
            <person name="Iobst S."/>
            <person name="de Vazeille A.R."/>
            <person name="Buell C.R."/>
            <person name="Ying K."/>
            <person name="Li Y."/>
            <person name="Lu T."/>
            <person name="Huang Y."/>
            <person name="Zhao Q."/>
            <person name="Feng Q."/>
            <person name="Zhang L."/>
            <person name="Zhu J."/>
            <person name="Weng Q."/>
            <person name="Mu J."/>
            <person name="Lu Y."/>
            <person name="Fan D."/>
            <person name="Liu Y."/>
            <person name="Guan J."/>
            <person name="Zhang Y."/>
            <person name="Yu S."/>
            <person name="Liu X."/>
            <person name="Zhang Y."/>
            <person name="Hong G."/>
            <person name="Han B."/>
            <person name="Choisne N."/>
            <person name="Demange N."/>
            <person name="Orjeda G."/>
            <person name="Samain S."/>
            <person name="Cattolico L."/>
            <person name="Pelletier E."/>
            <person name="Couloux A."/>
            <person name="Segurens B."/>
            <person name="Wincker P."/>
            <person name="D'Hont A."/>
            <person name="Scarpelli C."/>
            <person name="Weissenbach J."/>
            <person name="Salanoubat M."/>
            <person name="Quetier F."/>
            <person name="Yu Y."/>
            <person name="Kim H.R."/>
            <person name="Rambo T."/>
            <person name="Currie J."/>
            <person name="Collura K."/>
            <person name="Luo M."/>
            <person name="Yang T."/>
            <person name="Ammiraju J.S.S."/>
            <person name="Engler F."/>
            <person name="Soderlund C."/>
            <person name="Wing R.A."/>
            <person name="Palmer L.E."/>
            <person name="de la Bastide M."/>
            <person name="Spiegel L."/>
            <person name="Nascimento L."/>
            <person name="Zutavern T."/>
            <person name="O'Shaughnessy A."/>
            <person name="Dike S."/>
            <person name="Dedhia N."/>
            <person name="Preston R."/>
            <person name="Balija V."/>
            <person name="McCombie W.R."/>
            <person name="Chow T."/>
            <person name="Chen H."/>
            <person name="Chung M."/>
            <person name="Chen C."/>
            <person name="Shaw J."/>
            <person name="Wu H."/>
            <person name="Hsiao K."/>
            <person name="Chao Y."/>
            <person name="Chu M."/>
            <person name="Cheng C."/>
            <person name="Hour A."/>
            <person name="Lee P."/>
            <person name="Lin S."/>
            <person name="Lin Y."/>
            <person name="Liou J."/>
            <person name="Liu S."/>
            <person name="Hsing Y."/>
            <person name="Raghuvanshi S."/>
            <person name="Mohanty A."/>
            <person name="Bharti A.K."/>
            <person name="Gaur A."/>
            <person name="Gupta V."/>
            <person name="Kumar D."/>
            <person name="Ravi V."/>
            <person name="Vij S."/>
            <person name="Kapur A."/>
            <person name="Khurana P."/>
            <person name="Khurana P."/>
            <person name="Khurana J.P."/>
            <person name="Tyagi A.K."/>
            <person name="Gaikwad K."/>
            <person name="Singh A."/>
            <person name="Dalal V."/>
            <person name="Srivastava S."/>
            <person name="Dixit A."/>
            <person name="Pal A.K."/>
            <person name="Ghazi I.A."/>
            <person name="Yadav M."/>
            <person name="Pandit A."/>
            <person name="Bhargava A."/>
            <person name="Sureshbabu K."/>
            <person name="Batra K."/>
            <person name="Sharma T.R."/>
            <person name="Mohapatra T."/>
            <person name="Singh N.K."/>
            <person name="Messing J."/>
            <person name="Nelson A.B."/>
            <person name="Fuks G."/>
            <person name="Kavchok S."/>
            <person name="Keizer G."/>
            <person name="Linton E."/>
            <person name="Llaca V."/>
            <person name="Song R."/>
            <person name="Tanyolac B."/>
            <person name="Young S."/>
            <person name="Ho-Il K."/>
            <person name="Hahn J.H."/>
            <person name="Sangsakoo G."/>
            <person name="Vanavichit A."/>
            <person name="de Mattos Luiz.A.T."/>
            <person name="Zimmer P.D."/>
            <person name="Malone G."/>
            <person name="Dellagostin O."/>
            <person name="de Oliveira A.C."/>
            <person name="Bevan M."/>
            <person name="Bancroft I."/>
            <person name="Minx P."/>
            <person name="Cordum H."/>
            <person name="Wilson R."/>
            <person name="Cheng Z."/>
            <person name="Jin W."/>
            <person name="Jiang J."/>
            <person name="Leong S.A."/>
            <person name="Iwama H."/>
            <person name="Gojobori T."/>
            <person name="Itoh T."/>
            <person name="Niimura Y."/>
            <person name="Fujii Y."/>
            <person name="Habara T."/>
            <person name="Sakai H."/>
            <person name="Sato Y."/>
            <person name="Wilson G."/>
            <person name="Kumar K."/>
            <person name="McCouch S."/>
            <person name="Juretic N."/>
            <person name="Hoen D."/>
            <person name="Wright S."/>
            <person name="Bruskiewich R."/>
            <person name="Bureau T."/>
            <person name="Miyao A."/>
            <person name="Hirochika H."/>
            <person name="Nishikawa T."/>
            <person name="Kadowaki K."/>
            <person name="Sugiura M."/>
            <person name="Burr B."/>
            <person name="Sasaki T."/>
        </authorList>
    </citation>
    <scope>NUCLEOTIDE SEQUENCE [LARGE SCALE GENOMIC DNA]</scope>
    <source>
        <strain evidence="2">cv. Nipponbare</strain>
    </source>
</reference>